<dbReference type="EMBL" id="CP159373">
    <property type="protein sequence ID" value="XCN73846.1"/>
    <property type="molecule type" value="Genomic_DNA"/>
</dbReference>
<dbReference type="AlphaFoldDB" id="A0AAU8LYA5"/>
<organism evidence="1">
    <name type="scientific">Candidatus Electrothrix aestuarii</name>
    <dbReference type="NCBI Taxonomy" id="3062594"/>
    <lineage>
        <taxon>Bacteria</taxon>
        <taxon>Pseudomonadati</taxon>
        <taxon>Thermodesulfobacteriota</taxon>
        <taxon>Desulfobulbia</taxon>
        <taxon>Desulfobulbales</taxon>
        <taxon>Desulfobulbaceae</taxon>
        <taxon>Candidatus Electrothrix</taxon>
    </lineage>
</organism>
<evidence type="ECO:0000313" key="1">
    <source>
        <dbReference type="EMBL" id="XCN73846.1"/>
    </source>
</evidence>
<reference evidence="1" key="1">
    <citation type="journal article" date="2024" name="Syst. Appl. Microbiol.">
        <title>First single-strain enrichments of Electrothrix cable bacteria, description of E. aestuarii sp. nov. and E. rattekaaiensis sp. nov., and proposal of a cable bacteria taxonomy following the rules of the SeqCode.</title>
        <authorList>
            <person name="Plum-Jensen L.E."/>
            <person name="Schramm A."/>
            <person name="Marshall I.P.G."/>
        </authorList>
    </citation>
    <scope>NUCLEOTIDE SEQUENCE</scope>
    <source>
        <strain evidence="1">Rat1</strain>
    </source>
</reference>
<sequence length="59" mass="6854">MDNEKTINKRIRELKSKICYAENARDNYKETHPILSEANSFYIDALKMELSTLKCSEGV</sequence>
<reference evidence="1" key="2">
    <citation type="submission" date="2024-06" db="EMBL/GenBank/DDBJ databases">
        <authorList>
            <person name="Plum-Jensen L.E."/>
            <person name="Schramm A."/>
            <person name="Marshall I.P.G."/>
        </authorList>
    </citation>
    <scope>NUCLEOTIDE SEQUENCE</scope>
    <source>
        <strain evidence="1">Rat1</strain>
    </source>
</reference>
<gene>
    <name evidence="1" type="ORF">Q3M24_03565</name>
</gene>
<proteinExistence type="predicted"/>
<dbReference type="KEGG" id="eaj:Q3M24_03565"/>
<protein>
    <submittedName>
        <fullName evidence="1">Uncharacterized protein</fullName>
    </submittedName>
</protein>
<accession>A0AAU8LYA5</accession>
<name>A0AAU8LYA5_9BACT</name>